<dbReference type="RefSeq" id="WP_219527873.1">
    <property type="nucleotide sequence ID" value="NZ_JAHKRM010000003.1"/>
</dbReference>
<dbReference type="PROSITE" id="PS51257">
    <property type="entry name" value="PROKAR_LIPOPROTEIN"/>
    <property type="match status" value="1"/>
</dbReference>
<sequence length="310" mass="32405">MNRRNFVAGALALAVLPVLAACGGGTTSLNTPPSATGSAAVADSTMVIGTANFSENQILGYLYADVLDAAGVKATVKPNLGSREIVVPALQNGDIDLLPEYQGNLLLYFDPKATASDSDALQKALTDKLPKGLTVLPPAAAEDADVFTVTKETATKYGLSTLADLAKHNGQLVFGGPPEVKTRQVGVVGLKDVYGVEFKEFKSLDASGPLVKGALKSGGVQMANLFSTDVDIAKNGWVTLADPKHLIPAQRVVPLIRADKATDTVKTALAKLNTALTTEELSKLDSLVDNDHKDPDEVATEWVKAHGLSS</sequence>
<gene>
    <name evidence="3" type="ORF">ACFSJ0_07775</name>
</gene>
<dbReference type="InterPro" id="IPR007210">
    <property type="entry name" value="ABC_Gly_betaine_transp_sub-bd"/>
</dbReference>
<protein>
    <submittedName>
        <fullName evidence="3">Glycine betaine ABC transporter substrate-binding protein</fullName>
    </submittedName>
</protein>
<proteinExistence type="predicted"/>
<reference evidence="4" key="1">
    <citation type="journal article" date="2019" name="Int. J. Syst. Evol. Microbiol.">
        <title>The Global Catalogue of Microorganisms (GCM) 10K type strain sequencing project: providing services to taxonomists for standard genome sequencing and annotation.</title>
        <authorList>
            <consortium name="The Broad Institute Genomics Platform"/>
            <consortium name="The Broad Institute Genome Sequencing Center for Infectious Disease"/>
            <person name="Wu L."/>
            <person name="Ma J."/>
        </authorList>
    </citation>
    <scope>NUCLEOTIDE SEQUENCE [LARGE SCALE GENOMIC DNA]</scope>
    <source>
        <strain evidence="4">CGMCC 1.15399</strain>
    </source>
</reference>
<evidence type="ECO:0000313" key="4">
    <source>
        <dbReference type="Proteomes" id="UP001597097"/>
    </source>
</evidence>
<accession>A0ABW4G2G5</accession>
<dbReference type="Pfam" id="PF04069">
    <property type="entry name" value="OpuAC"/>
    <property type="match status" value="1"/>
</dbReference>
<dbReference type="Proteomes" id="UP001597097">
    <property type="component" value="Unassembled WGS sequence"/>
</dbReference>
<feature type="domain" description="ABC-type glycine betaine transport system substrate-binding" evidence="2">
    <location>
        <begin position="45"/>
        <end position="304"/>
    </location>
</feature>
<evidence type="ECO:0000256" key="1">
    <source>
        <dbReference type="SAM" id="SignalP"/>
    </source>
</evidence>
<keyword evidence="1" id="KW-0732">Signal</keyword>
<dbReference type="EMBL" id="JBHUCM010000007">
    <property type="protein sequence ID" value="MFD1536927.1"/>
    <property type="molecule type" value="Genomic_DNA"/>
</dbReference>
<dbReference type="CDD" id="cd13606">
    <property type="entry name" value="PBP2_ProX_like"/>
    <property type="match status" value="1"/>
</dbReference>
<comment type="caution">
    <text evidence="3">The sequence shown here is derived from an EMBL/GenBank/DDBJ whole genome shotgun (WGS) entry which is preliminary data.</text>
</comment>
<feature type="signal peptide" evidence="1">
    <location>
        <begin position="1"/>
        <end position="20"/>
    </location>
</feature>
<evidence type="ECO:0000313" key="3">
    <source>
        <dbReference type="EMBL" id="MFD1536927.1"/>
    </source>
</evidence>
<name>A0ABW4G2G5_9ACTN</name>
<feature type="chain" id="PRO_5046479673" evidence="1">
    <location>
        <begin position="21"/>
        <end position="310"/>
    </location>
</feature>
<organism evidence="3 4">
    <name type="scientific">Nonomuraea guangzhouensis</name>
    <dbReference type="NCBI Taxonomy" id="1291555"/>
    <lineage>
        <taxon>Bacteria</taxon>
        <taxon>Bacillati</taxon>
        <taxon>Actinomycetota</taxon>
        <taxon>Actinomycetes</taxon>
        <taxon>Streptosporangiales</taxon>
        <taxon>Streptosporangiaceae</taxon>
        <taxon>Nonomuraea</taxon>
    </lineage>
</organism>
<keyword evidence="4" id="KW-1185">Reference proteome</keyword>
<evidence type="ECO:0000259" key="2">
    <source>
        <dbReference type="Pfam" id="PF04069"/>
    </source>
</evidence>